<dbReference type="GO" id="GO:0004252">
    <property type="term" value="F:serine-type endopeptidase activity"/>
    <property type="evidence" value="ECO:0007669"/>
    <property type="project" value="InterPro"/>
</dbReference>
<dbReference type="InterPro" id="IPR001314">
    <property type="entry name" value="Peptidase_S1A"/>
</dbReference>
<dbReference type="FunFam" id="2.40.10.10:FF:000036">
    <property type="entry name" value="Trypsin beta"/>
    <property type="match status" value="1"/>
</dbReference>
<dbReference type="CDD" id="cd00190">
    <property type="entry name" value="Tryp_SPc"/>
    <property type="match status" value="1"/>
</dbReference>
<evidence type="ECO:0000256" key="4">
    <source>
        <dbReference type="ARBA" id="ARBA00022801"/>
    </source>
</evidence>
<evidence type="ECO:0000256" key="2">
    <source>
        <dbReference type="ARBA" id="ARBA00022670"/>
    </source>
</evidence>
<keyword evidence="3" id="KW-0222">Digestion</keyword>
<keyword evidence="6" id="KW-1015">Disulfide bond</keyword>
<dbReference type="PANTHER" id="PTHR24276">
    <property type="entry name" value="POLYSERASE-RELATED"/>
    <property type="match status" value="1"/>
</dbReference>
<sequence length="286" mass="30308">MNKLSLVFAFLFLGVALCEVTEFGFNPDEVEPVYESPPGPRPLGVYFEPDDMDDNPEFQSRVVGGTSATSAAQFPYQASLRTAANAHFCGATIIGTRTVLSAAHCTVGRGVGAVRVVVGTHLRLSGGLSHAVNRIVNHPSYNANTIAFDVSIVQTTATFTFNNNVRQIGIGSAHVGGGVTAIVSGWGQTAHPGSLPNALQWAQLTVLTNANCRSRHTAGNAQLVFDHKICTFTRVGQGICMGDSGGPLVIGSNVIGIPSWVIPCARGFPDVYDRVSSHRNWIISVM</sequence>
<feature type="signal peptide" evidence="9">
    <location>
        <begin position="1"/>
        <end position="18"/>
    </location>
</feature>
<keyword evidence="4 8" id="KW-0378">Hydrolase</keyword>
<evidence type="ECO:0000256" key="8">
    <source>
        <dbReference type="RuleBase" id="RU363034"/>
    </source>
</evidence>
<dbReference type="PROSITE" id="PS50240">
    <property type="entry name" value="TRYPSIN_DOM"/>
    <property type="match status" value="1"/>
</dbReference>
<dbReference type="InterPro" id="IPR033116">
    <property type="entry name" value="TRYPSIN_SER"/>
</dbReference>
<dbReference type="EnsemblMetazoa" id="LLOJ006071-RA">
    <property type="protein sequence ID" value="LLOJ006071-PA"/>
    <property type="gene ID" value="LLOJ006071"/>
</dbReference>
<dbReference type="AlphaFoldDB" id="A0A1B0GJ76"/>
<comment type="similarity">
    <text evidence="7">Belongs to the peptidase S1 family. CLIP subfamily.</text>
</comment>
<comment type="subcellular location">
    <subcellularLocation>
        <location evidence="1">Secreted</location>
        <location evidence="1">Extracellular space</location>
    </subcellularLocation>
</comment>
<protein>
    <recommendedName>
        <fullName evidence="10">Peptidase S1 domain-containing protein</fullName>
    </recommendedName>
</protein>
<dbReference type="VEuPathDB" id="VectorBase:LLOJ006071"/>
<keyword evidence="9" id="KW-0732">Signal</keyword>
<evidence type="ECO:0000256" key="9">
    <source>
        <dbReference type="SAM" id="SignalP"/>
    </source>
</evidence>
<proteinExistence type="inferred from homology"/>
<reference evidence="11" key="1">
    <citation type="submission" date="2020-05" db="UniProtKB">
        <authorList>
            <consortium name="EnsemblMetazoa"/>
        </authorList>
    </citation>
    <scope>IDENTIFICATION</scope>
    <source>
        <strain evidence="11">Jacobina</strain>
    </source>
</reference>
<dbReference type="GO" id="GO:0007586">
    <property type="term" value="P:digestion"/>
    <property type="evidence" value="ECO:0007669"/>
    <property type="project" value="UniProtKB-KW"/>
</dbReference>
<dbReference type="InterPro" id="IPR043504">
    <property type="entry name" value="Peptidase_S1_PA_chymotrypsin"/>
</dbReference>
<dbReference type="Proteomes" id="UP000092461">
    <property type="component" value="Unassembled WGS sequence"/>
</dbReference>
<dbReference type="PROSITE" id="PS00134">
    <property type="entry name" value="TRYPSIN_HIS"/>
    <property type="match status" value="1"/>
</dbReference>
<accession>A0A1B0GJ76</accession>
<dbReference type="FunFam" id="2.40.10.10:FF:000068">
    <property type="entry name" value="transmembrane protease serine 2"/>
    <property type="match status" value="1"/>
</dbReference>
<evidence type="ECO:0000256" key="6">
    <source>
        <dbReference type="ARBA" id="ARBA00023157"/>
    </source>
</evidence>
<dbReference type="GO" id="GO:0006508">
    <property type="term" value="P:proteolysis"/>
    <property type="evidence" value="ECO:0007669"/>
    <property type="project" value="UniProtKB-KW"/>
</dbReference>
<dbReference type="EMBL" id="AJWK01019500">
    <property type="status" value="NOT_ANNOTATED_CDS"/>
    <property type="molecule type" value="Genomic_DNA"/>
</dbReference>
<keyword evidence="2 8" id="KW-0645">Protease</keyword>
<dbReference type="PROSITE" id="PS00135">
    <property type="entry name" value="TRYPSIN_SER"/>
    <property type="match status" value="1"/>
</dbReference>
<dbReference type="VEuPathDB" id="VectorBase:LLONM1_002973"/>
<evidence type="ECO:0000256" key="3">
    <source>
        <dbReference type="ARBA" id="ARBA00022757"/>
    </source>
</evidence>
<evidence type="ECO:0000256" key="7">
    <source>
        <dbReference type="ARBA" id="ARBA00024195"/>
    </source>
</evidence>
<dbReference type="SMART" id="SM00020">
    <property type="entry name" value="Tryp_SPc"/>
    <property type="match status" value="1"/>
</dbReference>
<dbReference type="InterPro" id="IPR050430">
    <property type="entry name" value="Peptidase_S1"/>
</dbReference>
<keyword evidence="5 8" id="KW-0720">Serine protease</keyword>
<dbReference type="PRINTS" id="PR00722">
    <property type="entry name" value="CHYMOTRYPSIN"/>
</dbReference>
<dbReference type="Gene3D" id="2.40.10.10">
    <property type="entry name" value="Trypsin-like serine proteases"/>
    <property type="match status" value="2"/>
</dbReference>
<name>A0A1B0GJ76_LUTLO</name>
<dbReference type="GO" id="GO:0005576">
    <property type="term" value="C:extracellular region"/>
    <property type="evidence" value="ECO:0007669"/>
    <property type="project" value="UniProtKB-SubCell"/>
</dbReference>
<dbReference type="Pfam" id="PF00089">
    <property type="entry name" value="Trypsin"/>
    <property type="match status" value="1"/>
</dbReference>
<evidence type="ECO:0000313" key="12">
    <source>
        <dbReference type="Proteomes" id="UP000092461"/>
    </source>
</evidence>
<feature type="chain" id="PRO_5008408350" description="Peptidase S1 domain-containing protein" evidence="9">
    <location>
        <begin position="19"/>
        <end position="286"/>
    </location>
</feature>
<feature type="domain" description="Peptidase S1" evidence="10">
    <location>
        <begin position="62"/>
        <end position="286"/>
    </location>
</feature>
<dbReference type="PANTHER" id="PTHR24276:SF91">
    <property type="entry name" value="AT26814P-RELATED"/>
    <property type="match status" value="1"/>
</dbReference>
<dbReference type="InterPro" id="IPR018114">
    <property type="entry name" value="TRYPSIN_HIS"/>
</dbReference>
<evidence type="ECO:0000259" key="10">
    <source>
        <dbReference type="PROSITE" id="PS50240"/>
    </source>
</evidence>
<evidence type="ECO:0000256" key="1">
    <source>
        <dbReference type="ARBA" id="ARBA00004239"/>
    </source>
</evidence>
<evidence type="ECO:0000313" key="11">
    <source>
        <dbReference type="EnsemblMetazoa" id="LLOJ006071-PA"/>
    </source>
</evidence>
<dbReference type="InterPro" id="IPR009003">
    <property type="entry name" value="Peptidase_S1_PA"/>
</dbReference>
<dbReference type="InterPro" id="IPR001254">
    <property type="entry name" value="Trypsin_dom"/>
</dbReference>
<organism evidence="11 12">
    <name type="scientific">Lutzomyia longipalpis</name>
    <name type="common">Sand fly</name>
    <dbReference type="NCBI Taxonomy" id="7200"/>
    <lineage>
        <taxon>Eukaryota</taxon>
        <taxon>Metazoa</taxon>
        <taxon>Ecdysozoa</taxon>
        <taxon>Arthropoda</taxon>
        <taxon>Hexapoda</taxon>
        <taxon>Insecta</taxon>
        <taxon>Pterygota</taxon>
        <taxon>Neoptera</taxon>
        <taxon>Endopterygota</taxon>
        <taxon>Diptera</taxon>
        <taxon>Nematocera</taxon>
        <taxon>Psychodoidea</taxon>
        <taxon>Psychodidae</taxon>
        <taxon>Lutzomyia</taxon>
        <taxon>Lutzomyia</taxon>
    </lineage>
</organism>
<keyword evidence="12" id="KW-1185">Reference proteome</keyword>
<dbReference type="SUPFAM" id="SSF50494">
    <property type="entry name" value="Trypsin-like serine proteases"/>
    <property type="match status" value="1"/>
</dbReference>
<evidence type="ECO:0000256" key="5">
    <source>
        <dbReference type="ARBA" id="ARBA00022825"/>
    </source>
</evidence>